<comment type="caution">
    <text evidence="2">The sequence shown here is derived from an EMBL/GenBank/DDBJ whole genome shotgun (WGS) entry which is preliminary data.</text>
</comment>
<keyword evidence="1" id="KW-1133">Transmembrane helix</keyword>
<proteinExistence type="predicted"/>
<keyword evidence="3" id="KW-1185">Reference proteome</keyword>
<protein>
    <submittedName>
        <fullName evidence="2">Uncharacterized protein</fullName>
    </submittedName>
</protein>
<keyword evidence="1" id="KW-0472">Membrane</keyword>
<dbReference type="Proteomes" id="UP001185899">
    <property type="component" value="Unassembled WGS sequence"/>
</dbReference>
<feature type="transmembrane region" description="Helical" evidence="1">
    <location>
        <begin position="17"/>
        <end position="33"/>
    </location>
</feature>
<dbReference type="EMBL" id="JAWLKE010000008">
    <property type="protein sequence ID" value="MDV6232949.1"/>
    <property type="molecule type" value="Genomic_DNA"/>
</dbReference>
<dbReference type="InterPro" id="IPR054261">
    <property type="entry name" value="DUF6992"/>
</dbReference>
<gene>
    <name evidence="2" type="ORF">R3P95_20545</name>
</gene>
<reference evidence="2 3" key="1">
    <citation type="submission" date="2023-10" db="EMBL/GenBank/DDBJ databases">
        <title>Development of a sustainable strategy for remediation of hydrocarbon-contaminated territories based on the waste exchange concept.</title>
        <authorList>
            <person name="Krivoruchko A."/>
        </authorList>
    </citation>
    <scope>NUCLEOTIDE SEQUENCE [LARGE SCALE GENOMIC DNA]</scope>
    <source>
        <strain evidence="2 3">IEGM 1322</strain>
    </source>
</reference>
<feature type="transmembrane region" description="Helical" evidence="1">
    <location>
        <begin position="76"/>
        <end position="96"/>
    </location>
</feature>
<evidence type="ECO:0000313" key="2">
    <source>
        <dbReference type="EMBL" id="MDV6232949.1"/>
    </source>
</evidence>
<dbReference type="RefSeq" id="WP_068047047.1">
    <property type="nucleotide sequence ID" value="NZ_JAWLKE010000008.1"/>
</dbReference>
<evidence type="ECO:0000256" key="1">
    <source>
        <dbReference type="SAM" id="Phobius"/>
    </source>
</evidence>
<organism evidence="2 3">
    <name type="scientific">Rhodococcus cercidiphylli</name>
    <dbReference type="NCBI Taxonomy" id="489916"/>
    <lineage>
        <taxon>Bacteria</taxon>
        <taxon>Bacillati</taxon>
        <taxon>Actinomycetota</taxon>
        <taxon>Actinomycetes</taxon>
        <taxon>Mycobacteriales</taxon>
        <taxon>Nocardiaceae</taxon>
        <taxon>Rhodococcus</taxon>
    </lineage>
</organism>
<evidence type="ECO:0000313" key="3">
    <source>
        <dbReference type="Proteomes" id="UP001185899"/>
    </source>
</evidence>
<sequence length="137" mass="13802">MTALEAPIVAQQLGRRLAVWGGGSVLAGTMLALRGSSPARRAFGLQTAGWGAIDLAIAGAGALSSKPPTAASLSRLLWINAGLDVLYIATGAHIAVRKPRFGGRITADQAVGHGTAVVVQGAALLALDTTHARMIAG</sequence>
<accession>A0ABU4B373</accession>
<name>A0ABU4B373_9NOCA</name>
<dbReference type="Pfam" id="PF22503">
    <property type="entry name" value="DUF6992"/>
    <property type="match status" value="1"/>
</dbReference>
<feature type="transmembrane region" description="Helical" evidence="1">
    <location>
        <begin position="45"/>
        <end position="64"/>
    </location>
</feature>
<keyword evidence="1" id="KW-0812">Transmembrane</keyword>